<dbReference type="SUPFAM" id="SSF55729">
    <property type="entry name" value="Acyl-CoA N-acyltransferases (Nat)"/>
    <property type="match status" value="1"/>
</dbReference>
<dbReference type="AlphaFoldDB" id="A0A5C6A5T2"/>
<dbReference type="Proteomes" id="UP000320176">
    <property type="component" value="Unassembled WGS sequence"/>
</dbReference>
<comment type="function">
    <text evidence="8">Catalyzes the acetylation of L-2,4-diaminobutyrate (DABA) to gamma-N-acetyl-alpha,gamma-diaminobutyric acid (ADABA) with acetyl coenzyme A.</text>
</comment>
<dbReference type="EMBL" id="SJPN01000007">
    <property type="protein sequence ID" value="TWT94677.1"/>
    <property type="molecule type" value="Genomic_DNA"/>
</dbReference>
<evidence type="ECO:0000256" key="6">
    <source>
        <dbReference type="ARBA" id="ARBA00023315"/>
    </source>
</evidence>
<evidence type="ECO:0000256" key="4">
    <source>
        <dbReference type="ARBA" id="ARBA00017935"/>
    </source>
</evidence>
<proteinExistence type="inferred from homology"/>
<reference evidence="10 11" key="1">
    <citation type="submission" date="2019-02" db="EMBL/GenBank/DDBJ databases">
        <title>Deep-cultivation of Planctomycetes and their phenomic and genomic characterization uncovers novel biology.</title>
        <authorList>
            <person name="Wiegand S."/>
            <person name="Jogler M."/>
            <person name="Boedeker C."/>
            <person name="Pinto D."/>
            <person name="Vollmers J."/>
            <person name="Rivas-Marin E."/>
            <person name="Kohn T."/>
            <person name="Peeters S.H."/>
            <person name="Heuer A."/>
            <person name="Rast P."/>
            <person name="Oberbeckmann S."/>
            <person name="Bunk B."/>
            <person name="Jeske O."/>
            <person name="Meyerdierks A."/>
            <person name="Storesund J.E."/>
            <person name="Kallscheuer N."/>
            <person name="Luecker S."/>
            <person name="Lage O.M."/>
            <person name="Pohl T."/>
            <person name="Merkel B.J."/>
            <person name="Hornburger P."/>
            <person name="Mueller R.-W."/>
            <person name="Bruemmer F."/>
            <person name="Labrenz M."/>
            <person name="Spormann A.M."/>
            <person name="Op Den Camp H."/>
            <person name="Overmann J."/>
            <person name="Amann R."/>
            <person name="Jetten M.S.M."/>
            <person name="Mascher T."/>
            <person name="Medema M.H."/>
            <person name="Devos D.P."/>
            <person name="Kaster A.-K."/>
            <person name="Ovreas L."/>
            <person name="Rohde M."/>
            <person name="Galperin M.Y."/>
            <person name="Jogler C."/>
        </authorList>
    </citation>
    <scope>NUCLEOTIDE SEQUENCE [LARGE SCALE GENOMIC DNA]</scope>
    <source>
        <strain evidence="10 11">Pla52n</strain>
    </source>
</reference>
<dbReference type="Gene3D" id="3.40.630.30">
    <property type="match status" value="1"/>
</dbReference>
<dbReference type="Pfam" id="PF00583">
    <property type="entry name" value="Acetyltransf_1"/>
    <property type="match status" value="1"/>
</dbReference>
<protein>
    <recommendedName>
        <fullName evidence="4 8">L-2,4-diaminobutyric acid acetyltransferase</fullName>
        <shortName evidence="8">DABA acetyltransferase</shortName>
        <ecNumber evidence="3 8">2.3.1.178</ecNumber>
    </recommendedName>
</protein>
<evidence type="ECO:0000256" key="5">
    <source>
        <dbReference type="ARBA" id="ARBA00022679"/>
    </source>
</evidence>
<dbReference type="EC" id="2.3.1.178" evidence="3 8"/>
<dbReference type="InterPro" id="IPR000182">
    <property type="entry name" value="GNAT_dom"/>
</dbReference>
<dbReference type="UniPathway" id="UPA00067">
    <property type="reaction ID" value="UER00122"/>
</dbReference>
<feature type="domain" description="N-acetyltransferase" evidence="9">
    <location>
        <begin position="1"/>
        <end position="145"/>
    </location>
</feature>
<keyword evidence="5 8" id="KW-0808">Transferase</keyword>
<comment type="catalytic activity">
    <reaction evidence="7 8">
        <text>L-2,4-diaminobutanoate + acetyl-CoA = (2S)-4-acetamido-2-aminobutanoate + CoA + H(+)</text>
        <dbReference type="Rhea" id="RHEA:16901"/>
        <dbReference type="ChEBI" id="CHEBI:15378"/>
        <dbReference type="ChEBI" id="CHEBI:57287"/>
        <dbReference type="ChEBI" id="CHEBI:57288"/>
        <dbReference type="ChEBI" id="CHEBI:58761"/>
        <dbReference type="ChEBI" id="CHEBI:58929"/>
        <dbReference type="EC" id="2.3.1.178"/>
    </reaction>
</comment>
<evidence type="ECO:0000313" key="11">
    <source>
        <dbReference type="Proteomes" id="UP000320176"/>
    </source>
</evidence>
<evidence type="ECO:0000256" key="7">
    <source>
        <dbReference type="ARBA" id="ARBA00048924"/>
    </source>
</evidence>
<evidence type="ECO:0000256" key="8">
    <source>
        <dbReference type="RuleBase" id="RU365045"/>
    </source>
</evidence>
<dbReference type="NCBIfam" id="TIGR02406">
    <property type="entry name" value="ectoine_EctA"/>
    <property type="match status" value="1"/>
</dbReference>
<comment type="pathway">
    <text evidence="1 8">Amine and polyamine biosynthesis; ectoine biosynthesis; L-ectoine from L-aspartate 4-semialdehyde: step 2/3.</text>
</comment>
<evidence type="ECO:0000259" key="9">
    <source>
        <dbReference type="PROSITE" id="PS51186"/>
    </source>
</evidence>
<comment type="similarity">
    <text evidence="2 8">Belongs to the acetyltransferase family. EctA subfamily.</text>
</comment>
<dbReference type="PROSITE" id="PS51186">
    <property type="entry name" value="GNAT"/>
    <property type="match status" value="1"/>
</dbReference>
<organism evidence="10 11">
    <name type="scientific">Stieleria varia</name>
    <dbReference type="NCBI Taxonomy" id="2528005"/>
    <lineage>
        <taxon>Bacteria</taxon>
        <taxon>Pseudomonadati</taxon>
        <taxon>Planctomycetota</taxon>
        <taxon>Planctomycetia</taxon>
        <taxon>Pirellulales</taxon>
        <taxon>Pirellulaceae</taxon>
        <taxon>Stieleria</taxon>
    </lineage>
</organism>
<evidence type="ECO:0000313" key="10">
    <source>
        <dbReference type="EMBL" id="TWT94677.1"/>
    </source>
</evidence>
<accession>A0A5C6A5T2</accession>
<dbReference type="GO" id="GO:0019491">
    <property type="term" value="P:ectoine biosynthetic process"/>
    <property type="evidence" value="ECO:0007669"/>
    <property type="project" value="UniProtKB-UniPathway"/>
</dbReference>
<dbReference type="InterPro" id="IPR016181">
    <property type="entry name" value="Acyl_CoA_acyltransferase"/>
</dbReference>
<evidence type="ECO:0000256" key="1">
    <source>
        <dbReference type="ARBA" id="ARBA00004978"/>
    </source>
</evidence>
<name>A0A5C6A5T2_9BACT</name>
<dbReference type="CDD" id="cd04301">
    <property type="entry name" value="NAT_SF"/>
    <property type="match status" value="1"/>
</dbReference>
<evidence type="ECO:0000256" key="3">
    <source>
        <dbReference type="ARBA" id="ARBA00012355"/>
    </source>
</evidence>
<sequence length="154" mass="16872">MQNSGVLDTNSAYLYLLLCRDFRDTCLVACQNEAVVGFVSGYRMPRDPSVLFVWQIGVAGEVKRRGVASALLRELVSRCGQGELTAIEATIASTNTASRLLFESLARSLDLPITDHPHDGFSVADFPCSEHESSEHEAEPRIRIGPFVRCSPGE</sequence>
<keyword evidence="6 8" id="KW-0012">Acyltransferase</keyword>
<dbReference type="InterPro" id="IPR012772">
    <property type="entry name" value="Ectoine_EctA"/>
</dbReference>
<dbReference type="GO" id="GO:0033816">
    <property type="term" value="F:diaminobutyrate acetyltransferase activity"/>
    <property type="evidence" value="ECO:0007669"/>
    <property type="project" value="UniProtKB-EC"/>
</dbReference>
<keyword evidence="11" id="KW-1185">Reference proteome</keyword>
<evidence type="ECO:0000256" key="2">
    <source>
        <dbReference type="ARBA" id="ARBA00010712"/>
    </source>
</evidence>
<comment type="caution">
    <text evidence="10">The sequence shown here is derived from an EMBL/GenBank/DDBJ whole genome shotgun (WGS) entry which is preliminary data.</text>
</comment>
<gene>
    <name evidence="8 10" type="primary">ectA</name>
    <name evidence="10" type="ORF">Pla52n_54980</name>
</gene>